<feature type="region of interest" description="Disordered" evidence="1">
    <location>
        <begin position="102"/>
        <end position="143"/>
    </location>
</feature>
<proteinExistence type="predicted"/>
<dbReference type="OrthoDB" id="10679119at2759"/>
<dbReference type="GO" id="GO:0003964">
    <property type="term" value="F:RNA-directed DNA polymerase activity"/>
    <property type="evidence" value="ECO:0007669"/>
    <property type="project" value="UniProtKB-KW"/>
</dbReference>
<name>A0A2U1M6Y1_ARTAN</name>
<dbReference type="Gene3D" id="3.60.10.10">
    <property type="entry name" value="Endonuclease/exonuclease/phosphatase"/>
    <property type="match status" value="1"/>
</dbReference>
<evidence type="ECO:0000313" key="2">
    <source>
        <dbReference type="EMBL" id="PWA57008.1"/>
    </source>
</evidence>
<reference evidence="2 3" key="1">
    <citation type="journal article" date="2018" name="Mol. Plant">
        <title>The genome of Artemisia annua provides insight into the evolution of Asteraceae family and artemisinin biosynthesis.</title>
        <authorList>
            <person name="Shen Q."/>
            <person name="Zhang L."/>
            <person name="Liao Z."/>
            <person name="Wang S."/>
            <person name="Yan T."/>
            <person name="Shi P."/>
            <person name="Liu M."/>
            <person name="Fu X."/>
            <person name="Pan Q."/>
            <person name="Wang Y."/>
            <person name="Lv Z."/>
            <person name="Lu X."/>
            <person name="Zhang F."/>
            <person name="Jiang W."/>
            <person name="Ma Y."/>
            <person name="Chen M."/>
            <person name="Hao X."/>
            <person name="Li L."/>
            <person name="Tang Y."/>
            <person name="Lv G."/>
            <person name="Zhou Y."/>
            <person name="Sun X."/>
            <person name="Brodelius P.E."/>
            <person name="Rose J.K.C."/>
            <person name="Tang K."/>
        </authorList>
    </citation>
    <scope>NUCLEOTIDE SEQUENCE [LARGE SCALE GENOMIC DNA]</scope>
    <source>
        <strain evidence="3">cv. Huhao1</strain>
        <tissue evidence="2">Leaf</tissue>
    </source>
</reference>
<keyword evidence="2" id="KW-0808">Transferase</keyword>
<accession>A0A2U1M6Y1</accession>
<dbReference type="AlphaFoldDB" id="A0A2U1M6Y1"/>
<protein>
    <submittedName>
        <fullName evidence="2">RNA-directed DNA polymerase, eukaryota, Reverse transcriptase zinc-binding domain protein</fullName>
    </submittedName>
</protein>
<organism evidence="2 3">
    <name type="scientific">Artemisia annua</name>
    <name type="common">Sweet wormwood</name>
    <dbReference type="NCBI Taxonomy" id="35608"/>
    <lineage>
        <taxon>Eukaryota</taxon>
        <taxon>Viridiplantae</taxon>
        <taxon>Streptophyta</taxon>
        <taxon>Embryophyta</taxon>
        <taxon>Tracheophyta</taxon>
        <taxon>Spermatophyta</taxon>
        <taxon>Magnoliopsida</taxon>
        <taxon>eudicotyledons</taxon>
        <taxon>Gunneridae</taxon>
        <taxon>Pentapetalae</taxon>
        <taxon>asterids</taxon>
        <taxon>campanulids</taxon>
        <taxon>Asterales</taxon>
        <taxon>Asteraceae</taxon>
        <taxon>Asteroideae</taxon>
        <taxon>Anthemideae</taxon>
        <taxon>Artemisiinae</taxon>
        <taxon>Artemisia</taxon>
    </lineage>
</organism>
<dbReference type="Proteomes" id="UP000245207">
    <property type="component" value="Unassembled WGS sequence"/>
</dbReference>
<gene>
    <name evidence="2" type="ORF">CTI12_AA397360</name>
</gene>
<keyword evidence="3" id="KW-1185">Reference proteome</keyword>
<evidence type="ECO:0000256" key="1">
    <source>
        <dbReference type="SAM" id="MobiDB-lite"/>
    </source>
</evidence>
<evidence type="ECO:0000313" key="3">
    <source>
        <dbReference type="Proteomes" id="UP000245207"/>
    </source>
</evidence>
<dbReference type="EMBL" id="PKPP01006288">
    <property type="protein sequence ID" value="PWA57008.1"/>
    <property type="molecule type" value="Genomic_DNA"/>
</dbReference>
<sequence length="332" mass="38402">MMDKATTRMCKEGSGNIGYARFVKVDYSWRPPRCNECKVFGHNCALRKEDNTTIANEVDQVNKNDGKGNDKKNAFVGNKGGYKNIKKRQEFRPVNKNVQVSTFGVLDPGPSVQNDTTNNYTKASSEQTPKHNSPKSPWKVTQSTMEEIKRSANKYAVLEELVDSDCPEEQLRNEKEIVNKFVTSQRQPSLEDLVKWNTNMHTYFREQWKKKWNDDCPKVEDVLDSENGINQIWNVRGMCNKDMQKDVKRFISDEKLSVCAVIETHIKEKQIKKVCEYVYGDWNWCSNLNECNKGCRIIIGWNQAKQTQEEKERFYGVTSKDIRVLLITNLGS</sequence>
<dbReference type="InterPro" id="IPR036691">
    <property type="entry name" value="Endo/exonu/phosph_ase_sf"/>
</dbReference>
<comment type="caution">
    <text evidence="2">The sequence shown here is derived from an EMBL/GenBank/DDBJ whole genome shotgun (WGS) entry which is preliminary data.</text>
</comment>
<keyword evidence="2" id="KW-0548">Nucleotidyltransferase</keyword>
<keyword evidence="2" id="KW-0695">RNA-directed DNA polymerase</keyword>
<feature type="compositionally biased region" description="Polar residues" evidence="1">
    <location>
        <begin position="111"/>
        <end position="143"/>
    </location>
</feature>